<dbReference type="EC" id="3.1.1.-" evidence="3"/>
<dbReference type="PANTHER" id="PTHR31423:SF3">
    <property type="entry name" value="PROLYL-TRNA SYNTHETASE ASSOCIATED DOMAIN-CONTAINING PROTEIN 1-RELATED"/>
    <property type="match status" value="1"/>
</dbReference>
<evidence type="ECO:0000313" key="3">
    <source>
        <dbReference type="EMBL" id="MET3599537.1"/>
    </source>
</evidence>
<dbReference type="Pfam" id="PF04073">
    <property type="entry name" value="tRNA_edit"/>
    <property type="match status" value="1"/>
</dbReference>
<dbReference type="InterPro" id="IPR040285">
    <property type="entry name" value="ProX/PRXD1"/>
</dbReference>
<protein>
    <submittedName>
        <fullName evidence="3">Ala-tRNA(Pro) deacylase</fullName>
        <ecNumber evidence="3">3.1.1.-</ecNumber>
    </submittedName>
</protein>
<evidence type="ECO:0000313" key="4">
    <source>
        <dbReference type="Proteomes" id="UP001549164"/>
    </source>
</evidence>
<dbReference type="Proteomes" id="UP001549164">
    <property type="component" value="Unassembled WGS sequence"/>
</dbReference>
<keyword evidence="3" id="KW-0378">Hydrolase</keyword>
<name>A0ABV2IBB7_9HYPH</name>
<dbReference type="SUPFAM" id="SSF55826">
    <property type="entry name" value="YbaK/ProRS associated domain"/>
    <property type="match status" value="1"/>
</dbReference>
<dbReference type="GO" id="GO:0016787">
    <property type="term" value="F:hydrolase activity"/>
    <property type="evidence" value="ECO:0007669"/>
    <property type="project" value="UniProtKB-KW"/>
</dbReference>
<gene>
    <name evidence="3" type="ORF">ABID12_001476</name>
</gene>
<dbReference type="InterPro" id="IPR007214">
    <property type="entry name" value="YbaK/aa-tRNA-synth-assoc-dom"/>
</dbReference>
<dbReference type="RefSeq" id="WP_319518786.1">
    <property type="nucleotide sequence ID" value="NZ_JBEPLY010000004.1"/>
</dbReference>
<sequence length="171" mass="18977">MTVSKTAPKSSEDLFTYLDELGIAYDNREHRAVFTVAEGDDLREEIPGGHTKNLFIKDKKSRYFLLTVEEYATVDLKQVHNLIGASGRVSFGKPDAMMAYLGVEPGSVTALGAINDTQHQVTFILDADLMESETINCHPLRNTATTSIHRDDLLRFIRATGHEPLVLKVTA</sequence>
<dbReference type="CDD" id="cd04335">
    <property type="entry name" value="PrdX_deacylase"/>
    <property type="match status" value="1"/>
</dbReference>
<keyword evidence="4" id="KW-1185">Reference proteome</keyword>
<dbReference type="Gene3D" id="3.90.960.10">
    <property type="entry name" value="YbaK/aminoacyl-tRNA synthetase-associated domain"/>
    <property type="match status" value="1"/>
</dbReference>
<organism evidence="3 4">
    <name type="scientific">Martelella mangrovi</name>
    <dbReference type="NCBI Taxonomy" id="1397477"/>
    <lineage>
        <taxon>Bacteria</taxon>
        <taxon>Pseudomonadati</taxon>
        <taxon>Pseudomonadota</taxon>
        <taxon>Alphaproteobacteria</taxon>
        <taxon>Hyphomicrobiales</taxon>
        <taxon>Aurantimonadaceae</taxon>
        <taxon>Martelella</taxon>
    </lineage>
</organism>
<evidence type="ECO:0000259" key="2">
    <source>
        <dbReference type="Pfam" id="PF04073"/>
    </source>
</evidence>
<comment type="similarity">
    <text evidence="1">Belongs to the PRORSD1 family.</text>
</comment>
<comment type="caution">
    <text evidence="3">The sequence shown here is derived from an EMBL/GenBank/DDBJ whole genome shotgun (WGS) entry which is preliminary data.</text>
</comment>
<dbReference type="InterPro" id="IPR036754">
    <property type="entry name" value="YbaK/aa-tRNA-synt-asso_dom_sf"/>
</dbReference>
<evidence type="ECO:0000256" key="1">
    <source>
        <dbReference type="ARBA" id="ARBA00010201"/>
    </source>
</evidence>
<reference evidence="3 4" key="1">
    <citation type="submission" date="2024-06" db="EMBL/GenBank/DDBJ databases">
        <title>Genomic Encyclopedia of Type Strains, Phase IV (KMG-IV): sequencing the most valuable type-strain genomes for metagenomic binning, comparative biology and taxonomic classification.</title>
        <authorList>
            <person name="Goeker M."/>
        </authorList>
    </citation>
    <scope>NUCLEOTIDE SEQUENCE [LARGE SCALE GENOMIC DNA]</scope>
    <source>
        <strain evidence="3 4">DSM 28102</strain>
    </source>
</reference>
<feature type="domain" description="YbaK/aminoacyl-tRNA synthetase-associated" evidence="2">
    <location>
        <begin position="30"/>
        <end position="156"/>
    </location>
</feature>
<dbReference type="PANTHER" id="PTHR31423">
    <property type="entry name" value="YBAK DOMAIN-CONTAINING PROTEIN"/>
    <property type="match status" value="1"/>
</dbReference>
<accession>A0ABV2IBB7</accession>
<dbReference type="EMBL" id="JBEPLY010000004">
    <property type="protein sequence ID" value="MET3599537.1"/>
    <property type="molecule type" value="Genomic_DNA"/>
</dbReference>
<proteinExistence type="inferred from homology"/>